<dbReference type="GO" id="GO:0007064">
    <property type="term" value="P:mitotic sister chromatid cohesion"/>
    <property type="evidence" value="ECO:0007669"/>
    <property type="project" value="InterPro"/>
</dbReference>
<feature type="region of interest" description="Disordered" evidence="6">
    <location>
        <begin position="249"/>
        <end position="268"/>
    </location>
</feature>
<name>A0A9Q3CZ34_9BASI</name>
<feature type="compositionally biased region" description="Acidic residues" evidence="6">
    <location>
        <begin position="251"/>
        <end position="267"/>
    </location>
</feature>
<dbReference type="SUPFAM" id="SSF48371">
    <property type="entry name" value="ARM repeat"/>
    <property type="match status" value="2"/>
</dbReference>
<organism evidence="7 8">
    <name type="scientific">Austropuccinia psidii MF-1</name>
    <dbReference type="NCBI Taxonomy" id="1389203"/>
    <lineage>
        <taxon>Eukaryota</taxon>
        <taxon>Fungi</taxon>
        <taxon>Dikarya</taxon>
        <taxon>Basidiomycota</taxon>
        <taxon>Pucciniomycotina</taxon>
        <taxon>Pucciniomycetes</taxon>
        <taxon>Pucciniales</taxon>
        <taxon>Sphaerophragmiaceae</taxon>
        <taxon>Austropuccinia</taxon>
    </lineage>
</organism>
<accession>A0A9Q3CZ34</accession>
<comment type="subcellular location">
    <subcellularLocation>
        <location evidence="1">Nucleus</location>
    </subcellularLocation>
</comment>
<dbReference type="Proteomes" id="UP000765509">
    <property type="component" value="Unassembled WGS sequence"/>
</dbReference>
<dbReference type="PANTHER" id="PTHR12663:SF0">
    <property type="entry name" value="PRECOCIOUS DISSOCIATION OF SISTERS 5, ISOFORM A"/>
    <property type="match status" value="1"/>
</dbReference>
<keyword evidence="4" id="KW-0539">Nucleus</keyword>
<sequence>MAIGLPPSPPHRLRFRKTLTKDPKLTTHELIKRLTTLQDELIAFEQDSVDRDSLTSIRDELIQPFLIVHKDKTVKALVACCIANLLRLYAPDAPYTLPELRDIFQFFFRQLRNLQVASTQSPNQTHYLHLMESLASVQSIVLVCDLPQSDELITEIFQDLFNVVSTEMSQNFMLLFAELLTQIINAAAPIVPMSVVKLLLDQFRPKQIKSNPAAHRLAVDICNACEDRLKQEVCRYFNDILNRATRIAGFDPDDTENSQDELSDDERETQKGFVELEAAHNLIKSIYQSCPGILQSVVPQLEVELRKSQVQLRLLAVQTLGQMLAEQPIGSTSITQALNSIASGTAGSSNHLTFHAYQPIGADFPRRYPSTWKEWLRKSYDVSPQIRVEIVHILKHIISRHPHLKSDINKVLKAKLVDPDEKVRCETCKLFQELEFELILHHIDTVVLKTLGGRIEDRKPSVQQEALRALGRLYNLAQSGIEANNSLFVTQVSWIPETFLSGMFAGDARLSCTVEKYFEEFITPFPSSTSEEVAWVDRLITVARYLDKISLKKLGKFSHVGIKQPTVFHRYLNACEVYNGGVVENTNTSISKQLAEIIRHIASQFPEPSKAKEDLHQIAKQNDKRLYKLLKTMSDEQVDLSNLIKSRQELRRKLKSSSYSATLEILVHKSAYLILNSSSIPTLLQRIQESNVLSSTLDQDETTLDFPHTIHQSARALLDLISINRPAMIKPHIDLIIECLLKVTDASTKETIIEGCLMCLSETTKTDPDFIPSDHRQLIKQLIHFAIKGTHMQAKLAVTVLAKSPQMKTSCCKVNDDLATSLTNVTARRLVGHLSGLSQIVKHSPDIFEKHGAAVTTFIVHNLIVKADEADQQHDEDWIADEELSDLNKARIEGLKLLTNRCIAFATLAEALAISAPVLKLLWQLMEGNGKIGPITHSPGVASRLRLRAAQSILKLASYQALSQNINSHFETLAWMSQDSCYWVRERFITKLVKYLQSRRLNNPRFNVILFLVPHDPEPEIIEIARTSIKSRKMVMAEHMKANAFEKIIVLLLHLLARTPDLTLELDDLKTFSKYVEFFIDCVGDNENISLLYHLSGKLKTVQDAQSAEPTEALYIMSELAQLVIKTKAQEHHWVLATYPGKDSLPTDIFRPLPPDEAHEVAKKVYLPEEFTKIFTSAKSLSKKARTGPGTVDAALSTEDLKSGLRLSKATSQSTVEKKRKR</sequence>
<keyword evidence="2" id="KW-0132">Cell division</keyword>
<dbReference type="EMBL" id="AVOT02010876">
    <property type="protein sequence ID" value="MBW0491031.1"/>
    <property type="molecule type" value="Genomic_DNA"/>
</dbReference>
<evidence type="ECO:0000256" key="3">
    <source>
        <dbReference type="ARBA" id="ARBA00022776"/>
    </source>
</evidence>
<keyword evidence="5" id="KW-0131">Cell cycle</keyword>
<dbReference type="GO" id="GO:0006281">
    <property type="term" value="P:DNA repair"/>
    <property type="evidence" value="ECO:0007669"/>
    <property type="project" value="TreeGrafter"/>
</dbReference>
<proteinExistence type="predicted"/>
<evidence type="ECO:0000313" key="7">
    <source>
        <dbReference type="EMBL" id="MBW0491031.1"/>
    </source>
</evidence>
<evidence type="ECO:0008006" key="9">
    <source>
        <dbReference type="Google" id="ProtNLM"/>
    </source>
</evidence>
<dbReference type="InterPro" id="IPR016024">
    <property type="entry name" value="ARM-type_fold"/>
</dbReference>
<evidence type="ECO:0000313" key="8">
    <source>
        <dbReference type="Proteomes" id="UP000765509"/>
    </source>
</evidence>
<keyword evidence="3" id="KW-0498">Mitosis</keyword>
<dbReference type="InterPro" id="IPR039776">
    <property type="entry name" value="Pds5"/>
</dbReference>
<keyword evidence="8" id="KW-1185">Reference proteome</keyword>
<dbReference type="AlphaFoldDB" id="A0A9Q3CZ34"/>
<gene>
    <name evidence="7" type="ORF">O181_030746</name>
</gene>
<comment type="caution">
    <text evidence="7">The sequence shown here is derived from an EMBL/GenBank/DDBJ whole genome shotgun (WGS) entry which is preliminary data.</text>
</comment>
<evidence type="ECO:0000256" key="6">
    <source>
        <dbReference type="SAM" id="MobiDB-lite"/>
    </source>
</evidence>
<protein>
    <recommendedName>
        <fullName evidence="9">Sister chromatid cohesion protein</fullName>
    </recommendedName>
</protein>
<evidence type="ECO:0000256" key="4">
    <source>
        <dbReference type="ARBA" id="ARBA00023242"/>
    </source>
</evidence>
<reference evidence="7" key="1">
    <citation type="submission" date="2021-03" db="EMBL/GenBank/DDBJ databases">
        <title>Draft genome sequence of rust myrtle Austropuccinia psidii MF-1, a brazilian biotype.</title>
        <authorList>
            <person name="Quecine M.C."/>
            <person name="Pachon D.M.R."/>
            <person name="Bonatelli M.L."/>
            <person name="Correr F.H."/>
            <person name="Franceschini L.M."/>
            <person name="Leite T.F."/>
            <person name="Margarido G.R.A."/>
            <person name="Almeida C.A."/>
            <person name="Ferrarezi J.A."/>
            <person name="Labate C.A."/>
        </authorList>
    </citation>
    <scope>NUCLEOTIDE SEQUENCE</scope>
    <source>
        <strain evidence="7">MF-1</strain>
    </source>
</reference>
<dbReference type="Pfam" id="PF20168">
    <property type="entry name" value="PDS5"/>
    <property type="match status" value="1"/>
</dbReference>
<dbReference type="CDD" id="cd19953">
    <property type="entry name" value="PDS5"/>
    <property type="match status" value="1"/>
</dbReference>
<evidence type="ECO:0000256" key="5">
    <source>
        <dbReference type="ARBA" id="ARBA00023306"/>
    </source>
</evidence>
<dbReference type="GO" id="GO:0051301">
    <property type="term" value="P:cell division"/>
    <property type="evidence" value="ECO:0007669"/>
    <property type="project" value="UniProtKB-KW"/>
</dbReference>
<dbReference type="GO" id="GO:0005634">
    <property type="term" value="C:nucleus"/>
    <property type="evidence" value="ECO:0007669"/>
    <property type="project" value="UniProtKB-SubCell"/>
</dbReference>
<dbReference type="PANTHER" id="PTHR12663">
    <property type="entry name" value="ANDROGEN INDUCED INHIBITOR OF PROLIFERATION AS3 / PDS5-RELATED"/>
    <property type="match status" value="1"/>
</dbReference>
<evidence type="ECO:0000256" key="2">
    <source>
        <dbReference type="ARBA" id="ARBA00022618"/>
    </source>
</evidence>
<dbReference type="OrthoDB" id="200660at2759"/>
<dbReference type="GO" id="GO:0000785">
    <property type="term" value="C:chromatin"/>
    <property type="evidence" value="ECO:0007669"/>
    <property type="project" value="TreeGrafter"/>
</dbReference>
<dbReference type="Gene3D" id="1.25.10.10">
    <property type="entry name" value="Leucine-rich Repeat Variant"/>
    <property type="match status" value="1"/>
</dbReference>
<evidence type="ECO:0000256" key="1">
    <source>
        <dbReference type="ARBA" id="ARBA00004123"/>
    </source>
</evidence>
<dbReference type="InterPro" id="IPR011989">
    <property type="entry name" value="ARM-like"/>
</dbReference>